<keyword evidence="6" id="KW-1185">Reference proteome</keyword>
<evidence type="ECO:0000259" key="4">
    <source>
        <dbReference type="PROSITE" id="PS50901"/>
    </source>
</evidence>
<evidence type="ECO:0000256" key="1">
    <source>
        <dbReference type="ARBA" id="ARBA00022741"/>
    </source>
</evidence>
<sequence length="455" mass="49237">MIHPPDSRLVMAMPAVVLSVAALAVLVWLGAHAVRYLAANRQLRPVLRVAWRIRYTWRRTARRVGLAQIERVRPPWWSNRPPGTVVTRELIPAVTVAAERWGVRVDASTVGRLGVEEFTQAAGHLADVWRVPLVRVAQVRPGLVRIRALMHDPLTEPATWAESADAGSDPAVWVAGVDADGQPVTIRSAGVSGVVVAGLAGYGKTSFLNARFCQLAPSSAVQFVLIDGKGGPDYDDLFTRAWLSAKDDPEQVRDHLARVRELMVARQHAIRAVLGVKNVWHVGPSASWPLIVAVIDEAHTFLNETKGTDAQSKRLDTLARETARLVEELIRKGRNVGIQVILATQKATGDAIPTKIRDNCQVAISFAQRTSEAATAVLGSDITAAPDEHPRRLQDPAYVGVASMVAQGRPGFTLVRTPYVPDATADAIATATAHLVRDPLHLLTTGKVVADAAPR</sequence>
<dbReference type="EMBL" id="FMCV01000009">
    <property type="protein sequence ID" value="SCF12831.1"/>
    <property type="molecule type" value="Genomic_DNA"/>
</dbReference>
<reference evidence="6" key="1">
    <citation type="submission" date="2016-06" db="EMBL/GenBank/DDBJ databases">
        <authorList>
            <person name="Varghese N."/>
        </authorList>
    </citation>
    <scope>NUCLEOTIDE SEQUENCE [LARGE SCALE GENOMIC DNA]</scope>
    <source>
        <strain evidence="6">DSM 45555</strain>
    </source>
</reference>
<dbReference type="Pfam" id="PF01580">
    <property type="entry name" value="FtsK_SpoIIIE"/>
    <property type="match status" value="1"/>
</dbReference>
<evidence type="ECO:0000313" key="5">
    <source>
        <dbReference type="EMBL" id="SCF12831.1"/>
    </source>
</evidence>
<gene>
    <name evidence="5" type="ORF">GA0070215_10912</name>
</gene>
<dbReference type="AlphaFoldDB" id="A0A1C4XXI7"/>
<dbReference type="Gene3D" id="3.40.50.300">
    <property type="entry name" value="P-loop containing nucleotide triphosphate hydrolases"/>
    <property type="match status" value="1"/>
</dbReference>
<dbReference type="PANTHER" id="PTHR22683">
    <property type="entry name" value="SPORULATION PROTEIN RELATED"/>
    <property type="match status" value="1"/>
</dbReference>
<organism evidence="5 6">
    <name type="scientific">Micromonospora marina</name>
    <dbReference type="NCBI Taxonomy" id="307120"/>
    <lineage>
        <taxon>Bacteria</taxon>
        <taxon>Bacillati</taxon>
        <taxon>Actinomycetota</taxon>
        <taxon>Actinomycetes</taxon>
        <taxon>Micromonosporales</taxon>
        <taxon>Micromonosporaceae</taxon>
        <taxon>Micromonospora</taxon>
    </lineage>
</organism>
<dbReference type="InterPro" id="IPR027417">
    <property type="entry name" value="P-loop_NTPase"/>
</dbReference>
<evidence type="ECO:0000313" key="6">
    <source>
        <dbReference type="Proteomes" id="UP000198551"/>
    </source>
</evidence>
<feature type="binding site" evidence="3">
    <location>
        <begin position="198"/>
        <end position="205"/>
    </location>
    <ligand>
        <name>ATP</name>
        <dbReference type="ChEBI" id="CHEBI:30616"/>
    </ligand>
</feature>
<dbReference type="PROSITE" id="PS50901">
    <property type="entry name" value="FTSK"/>
    <property type="match status" value="1"/>
</dbReference>
<accession>A0A1C4XXI7</accession>
<dbReference type="GO" id="GO:0003677">
    <property type="term" value="F:DNA binding"/>
    <property type="evidence" value="ECO:0007669"/>
    <property type="project" value="InterPro"/>
</dbReference>
<dbReference type="SUPFAM" id="SSF52540">
    <property type="entry name" value="P-loop containing nucleoside triphosphate hydrolases"/>
    <property type="match status" value="1"/>
</dbReference>
<keyword evidence="2 3" id="KW-0067">ATP-binding</keyword>
<dbReference type="Proteomes" id="UP000198551">
    <property type="component" value="Unassembled WGS sequence"/>
</dbReference>
<evidence type="ECO:0000256" key="3">
    <source>
        <dbReference type="PROSITE-ProRule" id="PRU00289"/>
    </source>
</evidence>
<protein>
    <submittedName>
        <fullName evidence="5">DNA segregation ATPase FtsK/SpoIIIE, S-DNA-T family</fullName>
    </submittedName>
</protein>
<dbReference type="InterPro" id="IPR002543">
    <property type="entry name" value="FtsK_dom"/>
</dbReference>
<name>A0A1C4XXI7_9ACTN</name>
<proteinExistence type="predicted"/>
<evidence type="ECO:0000256" key="2">
    <source>
        <dbReference type="ARBA" id="ARBA00022840"/>
    </source>
</evidence>
<feature type="domain" description="FtsK" evidence="4">
    <location>
        <begin position="181"/>
        <end position="375"/>
    </location>
</feature>
<dbReference type="PANTHER" id="PTHR22683:SF41">
    <property type="entry name" value="DNA TRANSLOCASE FTSK"/>
    <property type="match status" value="1"/>
</dbReference>
<dbReference type="GO" id="GO:0005524">
    <property type="term" value="F:ATP binding"/>
    <property type="evidence" value="ECO:0007669"/>
    <property type="project" value="UniProtKB-UniRule"/>
</dbReference>
<keyword evidence="1 3" id="KW-0547">Nucleotide-binding</keyword>
<dbReference type="InterPro" id="IPR050206">
    <property type="entry name" value="FtsK/SpoIIIE/SftA"/>
</dbReference>